<reference evidence="1" key="2">
    <citation type="submission" date="2020-09" db="EMBL/GenBank/DDBJ databases">
        <authorList>
            <person name="Sun Q."/>
            <person name="Ohkuma M."/>
        </authorList>
    </citation>
    <scope>NUCLEOTIDE SEQUENCE</scope>
    <source>
        <strain evidence="1">JCM 4369</strain>
    </source>
</reference>
<reference evidence="1" key="1">
    <citation type="journal article" date="2014" name="Int. J. Syst. Evol. Microbiol.">
        <title>Complete genome sequence of Corynebacterium casei LMG S-19264T (=DSM 44701T), isolated from a smear-ripened cheese.</title>
        <authorList>
            <consortium name="US DOE Joint Genome Institute (JGI-PGF)"/>
            <person name="Walter F."/>
            <person name="Albersmeier A."/>
            <person name="Kalinowski J."/>
            <person name="Ruckert C."/>
        </authorList>
    </citation>
    <scope>NUCLEOTIDE SEQUENCE</scope>
    <source>
        <strain evidence="1">JCM 4369</strain>
    </source>
</reference>
<sequence length="59" mass="6624">MAPTIPTLTVSPSVCLVHDRGFSIMRPTPVHLSNSLRAVPEEWDTITPRTVPYVRRAPR</sequence>
<proteinExistence type="predicted"/>
<dbReference type="EMBL" id="BMTD01000001">
    <property type="protein sequence ID" value="GGU75003.1"/>
    <property type="molecule type" value="Genomic_DNA"/>
</dbReference>
<accession>A0A918M8Z2</accession>
<dbReference type="AlphaFoldDB" id="A0A918M8Z2"/>
<comment type="caution">
    <text evidence="1">The sequence shown here is derived from an EMBL/GenBank/DDBJ whole genome shotgun (WGS) entry which is preliminary data.</text>
</comment>
<name>A0A918M8Z2_9ACTN</name>
<evidence type="ECO:0000313" key="1">
    <source>
        <dbReference type="EMBL" id="GGU75003.1"/>
    </source>
</evidence>
<evidence type="ECO:0000313" key="2">
    <source>
        <dbReference type="Proteomes" id="UP000618795"/>
    </source>
</evidence>
<dbReference type="Proteomes" id="UP000618795">
    <property type="component" value="Unassembled WGS sequence"/>
</dbReference>
<organism evidence="1 2">
    <name type="scientific">Streptomyces filipinensis</name>
    <dbReference type="NCBI Taxonomy" id="66887"/>
    <lineage>
        <taxon>Bacteria</taxon>
        <taxon>Bacillati</taxon>
        <taxon>Actinomycetota</taxon>
        <taxon>Actinomycetes</taxon>
        <taxon>Kitasatosporales</taxon>
        <taxon>Streptomycetaceae</taxon>
        <taxon>Streptomyces</taxon>
    </lineage>
</organism>
<gene>
    <name evidence="1" type="ORF">GCM10010260_03670</name>
</gene>
<keyword evidence="2" id="KW-1185">Reference proteome</keyword>
<protein>
    <submittedName>
        <fullName evidence="1">Uncharacterized protein</fullName>
    </submittedName>
</protein>